<protein>
    <recommendedName>
        <fullName evidence="3">GINS subunit domain-containing protein</fullName>
    </recommendedName>
</protein>
<dbReference type="Proteomes" id="UP000037210">
    <property type="component" value="Unassembled WGS sequence"/>
</dbReference>
<organism evidence="1 2">
    <name type="scientific">miscellaneous Crenarchaeota group-15 archaeon DG-45</name>
    <dbReference type="NCBI Taxonomy" id="1685127"/>
    <lineage>
        <taxon>Archaea</taxon>
        <taxon>Candidatus Bathyarchaeota</taxon>
        <taxon>MCG-15</taxon>
    </lineage>
</organism>
<comment type="caution">
    <text evidence="1">The sequence shown here is derived from an EMBL/GenBank/DDBJ whole genome shotgun (WGS) entry which is preliminary data.</text>
</comment>
<evidence type="ECO:0000313" key="2">
    <source>
        <dbReference type="Proteomes" id="UP000037210"/>
    </source>
</evidence>
<reference evidence="1 2" key="1">
    <citation type="submission" date="2015-06" db="EMBL/GenBank/DDBJ databases">
        <title>New insights into the roles of widespread benthic archaea in carbon and nitrogen cycling.</title>
        <authorList>
            <person name="Lazar C.S."/>
            <person name="Baker B.J."/>
            <person name="Seitz K.W."/>
            <person name="Hyde A.S."/>
            <person name="Dick G.J."/>
            <person name="Hinrichs K.-U."/>
            <person name="Teske A.P."/>
        </authorList>
    </citation>
    <scope>NUCLEOTIDE SEQUENCE [LARGE SCALE GENOMIC DNA]</scope>
    <source>
        <strain evidence="1">DG-45</strain>
    </source>
</reference>
<dbReference type="EMBL" id="LFWZ01000029">
    <property type="protein sequence ID" value="KON30513.1"/>
    <property type="molecule type" value="Genomic_DNA"/>
</dbReference>
<proteinExistence type="predicted"/>
<dbReference type="CDD" id="cd11714">
    <property type="entry name" value="GINS_A_archaea"/>
    <property type="match status" value="1"/>
</dbReference>
<name>A0A0M0BPN1_9ARCH</name>
<evidence type="ECO:0008006" key="3">
    <source>
        <dbReference type="Google" id="ProtNLM"/>
    </source>
</evidence>
<gene>
    <name evidence="1" type="ORF">AC482_03650</name>
</gene>
<dbReference type="InterPro" id="IPR038437">
    <property type="entry name" value="GINS_Psf3_sf"/>
</dbReference>
<sequence>MTPSVEDLRFEFENMSVGLVATRNIPRIETSGILVEETEAGGQLTATLWIARELVEAGLARFADDGVSGEEWTQIHYRELYQPHGRPSPLPEKFYQRAYLTFSRLAREAAGDEARMDQLDRLRGRFRDIMEARIGKVARMASAEVAAASGALQPEEAALYGALHGLISSWRGEMRRLEAR</sequence>
<dbReference type="Gene3D" id="1.20.58.2050">
    <property type="match status" value="1"/>
</dbReference>
<evidence type="ECO:0000313" key="1">
    <source>
        <dbReference type="EMBL" id="KON30513.1"/>
    </source>
</evidence>
<accession>A0A0M0BPN1</accession>
<dbReference type="AlphaFoldDB" id="A0A0M0BPN1"/>